<dbReference type="Gene3D" id="3.10.180.10">
    <property type="entry name" value="2,3-Dihydroxybiphenyl 1,2-Dioxygenase, domain 1"/>
    <property type="match status" value="1"/>
</dbReference>
<evidence type="ECO:0000313" key="2">
    <source>
        <dbReference type="EMBL" id="OKL47369.1"/>
    </source>
</evidence>
<dbReference type="AlphaFoldDB" id="A0A1Q5PL52"/>
<dbReference type="RefSeq" id="WP_075361940.1">
    <property type="nucleotide sequence ID" value="NZ_MPDM01000007.1"/>
</dbReference>
<dbReference type="Proteomes" id="UP000186465">
    <property type="component" value="Unassembled WGS sequence"/>
</dbReference>
<feature type="domain" description="VOC" evidence="1">
    <location>
        <begin position="2"/>
        <end position="126"/>
    </location>
</feature>
<dbReference type="PANTHER" id="PTHR36113">
    <property type="entry name" value="LYASE, PUTATIVE-RELATED-RELATED"/>
    <property type="match status" value="1"/>
</dbReference>
<dbReference type="InterPro" id="IPR029068">
    <property type="entry name" value="Glyas_Bleomycin-R_OHBP_Dase"/>
</dbReference>
<name>A0A1Q5PL52_9ACTO</name>
<accession>A0A1Q5PL52</accession>
<dbReference type="InterPro" id="IPR004360">
    <property type="entry name" value="Glyas_Fos-R_dOase_dom"/>
</dbReference>
<evidence type="ECO:0000313" key="3">
    <source>
        <dbReference type="Proteomes" id="UP000186465"/>
    </source>
</evidence>
<protein>
    <recommendedName>
        <fullName evidence="1">VOC domain-containing protein</fullName>
    </recommendedName>
</protein>
<dbReference type="PANTHER" id="PTHR36113:SF1">
    <property type="entry name" value="GLYOXALASE_BLEOMYCIN RESISTANCE PROTEIN_DIOXYGENASE"/>
    <property type="match status" value="1"/>
</dbReference>
<dbReference type="PROSITE" id="PS51819">
    <property type="entry name" value="VOC"/>
    <property type="match status" value="1"/>
</dbReference>
<reference evidence="3" key="1">
    <citation type="submission" date="2016-11" db="EMBL/GenBank/DDBJ databases">
        <title>Actinomyces gypaetusis sp. nov. isolated from Gypaetus barbatus in Qinghai Tibet Plateau China.</title>
        <authorList>
            <person name="Meng X."/>
        </authorList>
    </citation>
    <scope>NUCLEOTIDE SEQUENCE [LARGE SCALE GENOMIC DNA]</scope>
    <source>
        <strain evidence="3">DSM 15383</strain>
    </source>
</reference>
<proteinExistence type="predicted"/>
<comment type="caution">
    <text evidence="2">The sequence shown here is derived from an EMBL/GenBank/DDBJ whole genome shotgun (WGS) entry which is preliminary data.</text>
</comment>
<dbReference type="STRING" id="156892.BM477_06800"/>
<dbReference type="OrthoDB" id="9798430at2"/>
<evidence type="ECO:0000259" key="1">
    <source>
        <dbReference type="PROSITE" id="PS51819"/>
    </source>
</evidence>
<gene>
    <name evidence="2" type="ORF">BM477_06800</name>
</gene>
<dbReference type="Pfam" id="PF00903">
    <property type="entry name" value="Glyoxalase"/>
    <property type="match status" value="1"/>
</dbReference>
<dbReference type="SUPFAM" id="SSF54593">
    <property type="entry name" value="Glyoxalase/Bleomycin resistance protein/Dihydroxybiphenyl dioxygenase"/>
    <property type="match status" value="1"/>
</dbReference>
<dbReference type="EMBL" id="MPDM01000007">
    <property type="protein sequence ID" value="OKL47369.1"/>
    <property type="molecule type" value="Genomic_DNA"/>
</dbReference>
<sequence length="126" mass="14266">MRVEHIALYTTDLEALKNFYTRFFNATTGEKYTNPNTGFSSYFLKFHDGARLEIMSQATHITPLPEGVLGYHHFAMSVGSEGEVRQLTEQLRQAGVTVDSEPRWTGDGYYESVILDPDGNRIEITV</sequence>
<dbReference type="InterPro" id="IPR051332">
    <property type="entry name" value="Fosfomycin_Res_Enzymes"/>
</dbReference>
<dbReference type="InterPro" id="IPR037523">
    <property type="entry name" value="VOC_core"/>
</dbReference>
<keyword evidence="3" id="KW-1185">Reference proteome</keyword>
<organism evidence="2 3">
    <name type="scientific">Boudabousia marimammalium</name>
    <dbReference type="NCBI Taxonomy" id="156892"/>
    <lineage>
        <taxon>Bacteria</taxon>
        <taxon>Bacillati</taxon>
        <taxon>Actinomycetota</taxon>
        <taxon>Actinomycetes</taxon>
        <taxon>Actinomycetales</taxon>
        <taxon>Actinomycetaceae</taxon>
        <taxon>Boudabousia</taxon>
    </lineage>
</organism>